<feature type="transmembrane region" description="Helical" evidence="1">
    <location>
        <begin position="21"/>
        <end position="43"/>
    </location>
</feature>
<gene>
    <name evidence="2" type="ORF">ACFOVU_23160</name>
</gene>
<dbReference type="RefSeq" id="WP_378536957.1">
    <property type="nucleotide sequence ID" value="NZ_JBHSBH010000015.1"/>
</dbReference>
<name>A0ABV8FRQ3_9ACTN</name>
<evidence type="ECO:0000313" key="3">
    <source>
        <dbReference type="Proteomes" id="UP001595847"/>
    </source>
</evidence>
<evidence type="ECO:0000256" key="1">
    <source>
        <dbReference type="SAM" id="Phobius"/>
    </source>
</evidence>
<evidence type="ECO:0000313" key="2">
    <source>
        <dbReference type="EMBL" id="MFC3998844.1"/>
    </source>
</evidence>
<accession>A0ABV8FRQ3</accession>
<evidence type="ECO:0008006" key="4">
    <source>
        <dbReference type="Google" id="ProtNLM"/>
    </source>
</evidence>
<dbReference type="EMBL" id="JBHSBH010000015">
    <property type="protein sequence ID" value="MFC3998844.1"/>
    <property type="molecule type" value="Genomic_DNA"/>
</dbReference>
<proteinExistence type="predicted"/>
<keyword evidence="1" id="KW-0812">Transmembrane</keyword>
<dbReference type="Proteomes" id="UP001595847">
    <property type="component" value="Unassembled WGS sequence"/>
</dbReference>
<reference evidence="3" key="1">
    <citation type="journal article" date="2019" name="Int. J. Syst. Evol. Microbiol.">
        <title>The Global Catalogue of Microorganisms (GCM) 10K type strain sequencing project: providing services to taxonomists for standard genome sequencing and annotation.</title>
        <authorList>
            <consortium name="The Broad Institute Genomics Platform"/>
            <consortium name="The Broad Institute Genome Sequencing Center for Infectious Disease"/>
            <person name="Wu L."/>
            <person name="Ma J."/>
        </authorList>
    </citation>
    <scope>NUCLEOTIDE SEQUENCE [LARGE SCALE GENOMIC DNA]</scope>
    <source>
        <strain evidence="3">TBRC 1826</strain>
    </source>
</reference>
<keyword evidence="1" id="KW-1133">Transmembrane helix</keyword>
<feature type="transmembrane region" description="Helical" evidence="1">
    <location>
        <begin position="105"/>
        <end position="126"/>
    </location>
</feature>
<keyword evidence="3" id="KW-1185">Reference proteome</keyword>
<comment type="caution">
    <text evidence="2">The sequence shown here is derived from an EMBL/GenBank/DDBJ whole genome shotgun (WGS) entry which is preliminary data.</text>
</comment>
<protein>
    <recommendedName>
        <fullName evidence="4">Transmembrane protein</fullName>
    </recommendedName>
</protein>
<organism evidence="2 3">
    <name type="scientific">Nocardiopsis sediminis</name>
    <dbReference type="NCBI Taxonomy" id="1778267"/>
    <lineage>
        <taxon>Bacteria</taxon>
        <taxon>Bacillati</taxon>
        <taxon>Actinomycetota</taxon>
        <taxon>Actinomycetes</taxon>
        <taxon>Streptosporangiales</taxon>
        <taxon>Nocardiopsidaceae</taxon>
        <taxon>Nocardiopsis</taxon>
    </lineage>
</organism>
<sequence>MKFYADRPLRFASQIAADVSAVVWTAGWVWAGVALYDLIGALARPGELMSDAGAGLSSNMADAAEQAREIPFAGDALAVPLDSVGGAGDSLSEAGDTFGAGIMELAFTLSLLTAVLPVVVVLAVWLPARAAFVRRATDAVRLRAMPASAGARLLALRALATAPAGRLTALHADPVAAWQADDPETVRGLADLELSGMGLHPRRG</sequence>
<keyword evidence="1" id="KW-0472">Membrane</keyword>